<sequence>MSDQEQASIPSAPQGGNLRFPLQLPSQGLPYGGTLPDGNVEIAPLTTREEMIIAGFRESGGSDMALLIDSILKTRVTFPNGFIYDDLLVTDRFFLIANVRAISFGEDYGFPWRCLCTPKAQQARCKMPGDLKLFKLAEGFHEPFEVKLPNCGKTLGLRLLRISDERAVDTYRRQVMERATDMTLGDPGYLFKMARRVVTIDGVEANIEQKLQFLGDMLSADSIEMQKGYEENESGLSLQIEVKCRNCGQEREITLPFSAEFFRPDAPGGGSQAAVPAKHFE</sequence>
<comment type="caution">
    <text evidence="1">The sequence shown here is derived from an EMBL/GenBank/DDBJ whole genome shotgun (WGS) entry which is preliminary data.</text>
</comment>
<dbReference type="Pfam" id="PF12322">
    <property type="entry name" value="T4_baseplate"/>
    <property type="match status" value="1"/>
</dbReference>
<evidence type="ECO:0000313" key="1">
    <source>
        <dbReference type="EMBL" id="KKL71066.1"/>
    </source>
</evidence>
<dbReference type="AlphaFoldDB" id="A0A0F9EXS4"/>
<protein>
    <submittedName>
        <fullName evidence="1">Uncharacterized protein</fullName>
    </submittedName>
</protein>
<gene>
    <name evidence="1" type="ORF">LCGC14_2098640</name>
</gene>
<name>A0A0F9EXS4_9ZZZZ</name>
<organism evidence="1">
    <name type="scientific">marine sediment metagenome</name>
    <dbReference type="NCBI Taxonomy" id="412755"/>
    <lineage>
        <taxon>unclassified sequences</taxon>
        <taxon>metagenomes</taxon>
        <taxon>ecological metagenomes</taxon>
    </lineage>
</organism>
<reference evidence="1" key="1">
    <citation type="journal article" date="2015" name="Nature">
        <title>Complex archaea that bridge the gap between prokaryotes and eukaryotes.</title>
        <authorList>
            <person name="Spang A."/>
            <person name="Saw J.H."/>
            <person name="Jorgensen S.L."/>
            <person name="Zaremba-Niedzwiedzka K."/>
            <person name="Martijn J."/>
            <person name="Lind A.E."/>
            <person name="van Eijk R."/>
            <person name="Schleper C."/>
            <person name="Guy L."/>
            <person name="Ettema T.J."/>
        </authorList>
    </citation>
    <scope>NUCLEOTIDE SEQUENCE</scope>
</reference>
<proteinExistence type="predicted"/>
<accession>A0A0F9EXS4</accession>
<dbReference type="InterPro" id="IPR024364">
    <property type="entry name" value="Baseplate_phage_T4-like"/>
</dbReference>
<dbReference type="EMBL" id="LAZR01025702">
    <property type="protein sequence ID" value="KKL71066.1"/>
    <property type="molecule type" value="Genomic_DNA"/>
</dbReference>